<sequence length="302" mass="35875">MKTKISFSILITTFNRIEALKVTLRSINHLIERENVECIINVDGSTDGTYEYLISSNYQLNLIHTHRRQGLIASRNKLMKQAKGEFVIVLDDDVSLINCNLEEIKEYFYLNNKVAVLAARIFWGRQTYQYPQSTKEEVCRVQGFVGCAHIVRLSSWNKVPDYPEWYEFYGEEDFASLHFFKRNLEIHYYPYFFVNHRVDVKSRKGHRDYGIRLRRSLRSGWYNYFLFLPFSKILRRLIYTVFIQLRTKVFKGDFKAGVAVFLALLDLLRNLPKLIYKRDGLSITEFNNYIKIDSTKIYWSSK</sequence>
<dbReference type="InterPro" id="IPR001173">
    <property type="entry name" value="Glyco_trans_2-like"/>
</dbReference>
<dbReference type="Proteomes" id="UP000289821">
    <property type="component" value="Unassembled WGS sequence"/>
</dbReference>
<keyword evidence="3" id="KW-1185">Reference proteome</keyword>
<dbReference type="EMBL" id="QOVI01000007">
    <property type="protein sequence ID" value="RXG12329.1"/>
    <property type="molecule type" value="Genomic_DNA"/>
</dbReference>
<keyword evidence="2" id="KW-0808">Transferase</keyword>
<name>A0A4V1KNV7_9FLAO</name>
<dbReference type="InterPro" id="IPR029044">
    <property type="entry name" value="Nucleotide-diphossugar_trans"/>
</dbReference>
<dbReference type="Pfam" id="PF00535">
    <property type="entry name" value="Glycos_transf_2"/>
    <property type="match status" value="1"/>
</dbReference>
<evidence type="ECO:0000313" key="3">
    <source>
        <dbReference type="Proteomes" id="UP000289821"/>
    </source>
</evidence>
<comment type="caution">
    <text evidence="2">The sequence shown here is derived from an EMBL/GenBank/DDBJ whole genome shotgun (WGS) entry which is preliminary data.</text>
</comment>
<proteinExistence type="predicted"/>
<accession>A0A4V1KNV7</accession>
<dbReference type="Gene3D" id="3.90.550.10">
    <property type="entry name" value="Spore Coat Polysaccharide Biosynthesis Protein SpsA, Chain A"/>
    <property type="match status" value="1"/>
</dbReference>
<evidence type="ECO:0000313" key="2">
    <source>
        <dbReference type="EMBL" id="RXG12329.1"/>
    </source>
</evidence>
<gene>
    <name evidence="2" type="ORF">DSM04_107100</name>
</gene>
<dbReference type="PANTHER" id="PTHR43685">
    <property type="entry name" value="GLYCOSYLTRANSFERASE"/>
    <property type="match status" value="1"/>
</dbReference>
<evidence type="ECO:0000259" key="1">
    <source>
        <dbReference type="Pfam" id="PF00535"/>
    </source>
</evidence>
<protein>
    <submittedName>
        <fullName evidence="2">GT2 family glycosyltransferase</fullName>
    </submittedName>
</protein>
<dbReference type="PANTHER" id="PTHR43685:SF2">
    <property type="entry name" value="GLYCOSYLTRANSFERASE 2-LIKE DOMAIN-CONTAINING PROTEIN"/>
    <property type="match status" value="1"/>
</dbReference>
<organism evidence="2 3">
    <name type="scientific">Leeuwenhoekiella aestuarii</name>
    <dbReference type="NCBI Taxonomy" id="2249426"/>
    <lineage>
        <taxon>Bacteria</taxon>
        <taxon>Pseudomonadati</taxon>
        <taxon>Bacteroidota</taxon>
        <taxon>Flavobacteriia</taxon>
        <taxon>Flavobacteriales</taxon>
        <taxon>Flavobacteriaceae</taxon>
        <taxon>Leeuwenhoekiella</taxon>
    </lineage>
</organism>
<dbReference type="InterPro" id="IPR050834">
    <property type="entry name" value="Glycosyltransf_2"/>
</dbReference>
<feature type="domain" description="Glycosyltransferase 2-like" evidence="1">
    <location>
        <begin position="8"/>
        <end position="136"/>
    </location>
</feature>
<dbReference type="SUPFAM" id="SSF53448">
    <property type="entry name" value="Nucleotide-diphospho-sugar transferases"/>
    <property type="match status" value="1"/>
</dbReference>
<dbReference type="GO" id="GO:0016740">
    <property type="term" value="F:transferase activity"/>
    <property type="evidence" value="ECO:0007669"/>
    <property type="project" value="UniProtKB-KW"/>
</dbReference>
<dbReference type="AlphaFoldDB" id="A0A4V1KNV7"/>
<reference evidence="2 3" key="1">
    <citation type="submission" date="2018-07" db="EMBL/GenBank/DDBJ databases">
        <title>Leeuwenhoekiella genomics.</title>
        <authorList>
            <person name="Tahon G."/>
            <person name="Willems A."/>
        </authorList>
    </citation>
    <scope>NUCLEOTIDE SEQUENCE [LARGE SCALE GENOMIC DNA]</scope>
    <source>
        <strain evidence="2 3">R-50232</strain>
    </source>
</reference>
<dbReference type="RefSeq" id="WP_128762476.1">
    <property type="nucleotide sequence ID" value="NZ_QOVI01000007.1"/>
</dbReference>
<dbReference type="CDD" id="cd00761">
    <property type="entry name" value="Glyco_tranf_GTA_type"/>
    <property type="match status" value="1"/>
</dbReference>